<accession>A0ABV7PX78</accession>
<feature type="domain" description="DUF4097" evidence="2">
    <location>
        <begin position="148"/>
        <end position="261"/>
    </location>
</feature>
<keyword evidence="4" id="KW-1185">Reference proteome</keyword>
<name>A0ABV7PX78_9ACTN</name>
<keyword evidence="1" id="KW-1133">Transmembrane helix</keyword>
<proteinExistence type="predicted"/>
<dbReference type="InterPro" id="IPR025164">
    <property type="entry name" value="Toastrack_DUF4097"/>
</dbReference>
<evidence type="ECO:0000313" key="3">
    <source>
        <dbReference type="EMBL" id="MFC3493209.1"/>
    </source>
</evidence>
<dbReference type="Pfam" id="PF13349">
    <property type="entry name" value="DUF4097"/>
    <property type="match status" value="1"/>
</dbReference>
<reference evidence="4" key="1">
    <citation type="journal article" date="2019" name="Int. J. Syst. Evol. Microbiol.">
        <title>The Global Catalogue of Microorganisms (GCM) 10K type strain sequencing project: providing services to taxonomists for standard genome sequencing and annotation.</title>
        <authorList>
            <consortium name="The Broad Institute Genomics Platform"/>
            <consortium name="The Broad Institute Genome Sequencing Center for Infectious Disease"/>
            <person name="Wu L."/>
            <person name="Ma J."/>
        </authorList>
    </citation>
    <scope>NUCLEOTIDE SEQUENCE [LARGE SCALE GENOMIC DNA]</scope>
    <source>
        <strain evidence="4">CGMCC 4.7396</strain>
    </source>
</reference>
<feature type="transmembrane region" description="Helical" evidence="1">
    <location>
        <begin position="23"/>
        <end position="48"/>
    </location>
</feature>
<gene>
    <name evidence="3" type="ORF">ACFO8M_12020</name>
</gene>
<evidence type="ECO:0000313" key="4">
    <source>
        <dbReference type="Proteomes" id="UP001595712"/>
    </source>
</evidence>
<dbReference type="RefSeq" id="WP_387975166.1">
    <property type="nucleotide sequence ID" value="NZ_JBHRWO010000010.1"/>
</dbReference>
<sequence>MIDTPEKQAEAPRPNEDRTSRNVWWIVGGITCGVVLLLAAAAAGVWIWTVSSPEETETHTEEFDRTVAGVDVAVEIGDIELNASDSAALVLERKTRWRGNEPEPDESWQGDTFTAVGSCDDDLVFWWDGEECEVDYTLALPSGAAAEATNAVGDVRMNGLDGPIDIETSVGVIEGDDLRANETDVESSVGSIRLDYAEVRGDINVIAGTGDVEIIVPDDGTTYAVQFDSGVGGQTIDIATDSQTRADYVITVTTSVGDLSVRYAD</sequence>
<comment type="caution">
    <text evidence="3">The sequence shown here is derived from an EMBL/GenBank/DDBJ whole genome shotgun (WGS) entry which is preliminary data.</text>
</comment>
<evidence type="ECO:0000259" key="2">
    <source>
        <dbReference type="Pfam" id="PF13349"/>
    </source>
</evidence>
<keyword evidence="1" id="KW-0472">Membrane</keyword>
<dbReference type="Proteomes" id="UP001595712">
    <property type="component" value="Unassembled WGS sequence"/>
</dbReference>
<dbReference type="EMBL" id="JBHRWO010000010">
    <property type="protein sequence ID" value="MFC3493209.1"/>
    <property type="molecule type" value="Genomic_DNA"/>
</dbReference>
<keyword evidence="1" id="KW-0812">Transmembrane</keyword>
<organism evidence="3 4">
    <name type="scientific">Glycomyces rhizosphaerae</name>
    <dbReference type="NCBI Taxonomy" id="2054422"/>
    <lineage>
        <taxon>Bacteria</taxon>
        <taxon>Bacillati</taxon>
        <taxon>Actinomycetota</taxon>
        <taxon>Actinomycetes</taxon>
        <taxon>Glycomycetales</taxon>
        <taxon>Glycomycetaceae</taxon>
        <taxon>Glycomyces</taxon>
    </lineage>
</organism>
<evidence type="ECO:0000256" key="1">
    <source>
        <dbReference type="SAM" id="Phobius"/>
    </source>
</evidence>
<protein>
    <submittedName>
        <fullName evidence="3">DUF4097 family beta strand repeat-containing protein</fullName>
    </submittedName>
</protein>